<dbReference type="GO" id="GO:0006508">
    <property type="term" value="P:proteolysis"/>
    <property type="evidence" value="ECO:0007669"/>
    <property type="project" value="UniProtKB-KW"/>
</dbReference>
<dbReference type="PANTHER" id="PTHR30302:SF1">
    <property type="entry name" value="HYDROGENASE 2 MATURATION PROTEASE"/>
    <property type="match status" value="1"/>
</dbReference>
<organism evidence="5 6">
    <name type="scientific">Nocardia higoensis</name>
    <dbReference type="NCBI Taxonomy" id="228599"/>
    <lineage>
        <taxon>Bacteria</taxon>
        <taxon>Bacillati</taxon>
        <taxon>Actinomycetota</taxon>
        <taxon>Actinomycetes</taxon>
        <taxon>Mycobacteriales</taxon>
        <taxon>Nocardiaceae</taxon>
        <taxon>Nocardia</taxon>
    </lineage>
</organism>
<evidence type="ECO:0000256" key="4">
    <source>
        <dbReference type="ARBA" id="ARBA00022801"/>
    </source>
</evidence>
<keyword evidence="2 5" id="KW-0645">Protease</keyword>
<dbReference type="GO" id="GO:0008233">
    <property type="term" value="F:peptidase activity"/>
    <property type="evidence" value="ECO:0007669"/>
    <property type="project" value="UniProtKB-KW"/>
</dbReference>
<comment type="similarity">
    <text evidence="1">Belongs to the peptidase A31 family.</text>
</comment>
<proteinExistence type="inferred from homology"/>
<dbReference type="NCBIfam" id="TIGR00072">
    <property type="entry name" value="hydrog_prot"/>
    <property type="match status" value="1"/>
</dbReference>
<name>A0ABS0DAR5_9NOCA</name>
<keyword evidence="3" id="KW-0064">Aspartyl protease</keyword>
<dbReference type="EMBL" id="JADLQN010000001">
    <property type="protein sequence ID" value="MBF6353803.1"/>
    <property type="molecule type" value="Genomic_DNA"/>
</dbReference>
<evidence type="ECO:0000313" key="5">
    <source>
        <dbReference type="EMBL" id="MBF6353803.1"/>
    </source>
</evidence>
<dbReference type="Pfam" id="PF01750">
    <property type="entry name" value="HycI"/>
    <property type="match status" value="1"/>
</dbReference>
<dbReference type="SUPFAM" id="SSF53163">
    <property type="entry name" value="HybD-like"/>
    <property type="match status" value="1"/>
</dbReference>
<dbReference type="CDD" id="cd00518">
    <property type="entry name" value="H2MP"/>
    <property type="match status" value="1"/>
</dbReference>
<keyword evidence="6" id="KW-1185">Reference proteome</keyword>
<evidence type="ECO:0000256" key="3">
    <source>
        <dbReference type="ARBA" id="ARBA00022750"/>
    </source>
</evidence>
<sequence length="156" mass="16142">MSPRRVAVVAVGNEYRSDDGVGPHVARAIAALDLPEVVVTVCDGEPAGLLDAWTGADLAVVVDAVLCEPSTPGRIWRTTVDALPGGTYPTSSHALGIPDALLLGRALDRVPRELVVLAVEAASLDLGVGLSAPVAAAVPQVVRMVLSELRRLDRPA</sequence>
<evidence type="ECO:0000256" key="2">
    <source>
        <dbReference type="ARBA" id="ARBA00022670"/>
    </source>
</evidence>
<dbReference type="InterPro" id="IPR000671">
    <property type="entry name" value="Peptidase_A31"/>
</dbReference>
<evidence type="ECO:0000313" key="6">
    <source>
        <dbReference type="Proteomes" id="UP000707731"/>
    </source>
</evidence>
<comment type="caution">
    <text evidence="5">The sequence shown here is derived from an EMBL/GenBank/DDBJ whole genome shotgun (WGS) entry which is preliminary data.</text>
</comment>
<gene>
    <name evidence="5" type="ORF">IU449_04430</name>
</gene>
<dbReference type="Proteomes" id="UP000707731">
    <property type="component" value="Unassembled WGS sequence"/>
</dbReference>
<dbReference type="PANTHER" id="PTHR30302">
    <property type="entry name" value="HYDROGENASE 1 MATURATION PROTEASE"/>
    <property type="match status" value="1"/>
</dbReference>
<protein>
    <submittedName>
        <fullName evidence="5">Hydrogenase maturation protease</fullName>
    </submittedName>
</protein>
<keyword evidence="4" id="KW-0378">Hydrolase</keyword>
<evidence type="ECO:0000256" key="1">
    <source>
        <dbReference type="ARBA" id="ARBA00006814"/>
    </source>
</evidence>
<dbReference type="InterPro" id="IPR023430">
    <property type="entry name" value="Pept_HybD-like_dom_sf"/>
</dbReference>
<dbReference type="RefSeq" id="WP_195000657.1">
    <property type="nucleotide sequence ID" value="NZ_JADLQN010000001.1"/>
</dbReference>
<reference evidence="5 6" key="1">
    <citation type="submission" date="2020-10" db="EMBL/GenBank/DDBJ databases">
        <title>Identification of Nocardia species via Next-generation sequencing and recognition of intraspecies genetic diversity.</title>
        <authorList>
            <person name="Li P."/>
            <person name="Li P."/>
            <person name="Lu B."/>
        </authorList>
    </citation>
    <scope>NUCLEOTIDE SEQUENCE [LARGE SCALE GENOMIC DNA]</scope>
    <source>
        <strain evidence="5 6">BJ06-0143</strain>
    </source>
</reference>
<dbReference type="Gene3D" id="3.40.50.1450">
    <property type="entry name" value="HybD-like"/>
    <property type="match status" value="1"/>
</dbReference>
<accession>A0ABS0DAR5</accession>